<dbReference type="AlphaFoldDB" id="A0A5C0UE12"/>
<dbReference type="HAMAP" id="MF_00385">
    <property type="entry name" value="Ribosomal_bS16"/>
    <property type="match status" value="1"/>
</dbReference>
<evidence type="ECO:0000313" key="5">
    <source>
        <dbReference type="Proteomes" id="UP000325155"/>
    </source>
</evidence>
<evidence type="ECO:0000256" key="1">
    <source>
        <dbReference type="ARBA" id="ARBA00022980"/>
    </source>
</evidence>
<name>A0A5C0UE12_9PROT</name>
<dbReference type="PANTHER" id="PTHR12919:SF20">
    <property type="entry name" value="SMALL RIBOSOMAL SUBUNIT PROTEIN BS16M"/>
    <property type="match status" value="1"/>
</dbReference>
<dbReference type="PANTHER" id="PTHR12919">
    <property type="entry name" value="30S RIBOSOMAL PROTEIN S16"/>
    <property type="match status" value="1"/>
</dbReference>
<accession>A0A5C0UE12</accession>
<dbReference type="InterPro" id="IPR000307">
    <property type="entry name" value="Ribosomal_bS16"/>
</dbReference>
<dbReference type="GO" id="GO:0003735">
    <property type="term" value="F:structural constituent of ribosome"/>
    <property type="evidence" value="ECO:0007669"/>
    <property type="project" value="InterPro"/>
</dbReference>
<evidence type="ECO:0000256" key="2">
    <source>
        <dbReference type="ARBA" id="ARBA00023274"/>
    </source>
</evidence>
<dbReference type="SUPFAM" id="SSF54565">
    <property type="entry name" value="Ribosomal protein S16"/>
    <property type="match status" value="1"/>
</dbReference>
<dbReference type="Pfam" id="PF00886">
    <property type="entry name" value="Ribosomal_S16"/>
    <property type="match status" value="1"/>
</dbReference>
<keyword evidence="1 3" id="KW-0689">Ribosomal protein</keyword>
<evidence type="ECO:0000313" key="4">
    <source>
        <dbReference type="EMBL" id="QEK38268.1"/>
    </source>
</evidence>
<dbReference type="OrthoDB" id="9807878at2"/>
<dbReference type="GO" id="GO:0005737">
    <property type="term" value="C:cytoplasm"/>
    <property type="evidence" value="ECO:0007669"/>
    <property type="project" value="UniProtKB-ARBA"/>
</dbReference>
<keyword evidence="2 3" id="KW-0687">Ribonucleoprotein</keyword>
<organism evidence="4 5">
    <name type="scientific">Candidatus Cytomitobacter indipagum</name>
    <dbReference type="NCBI Taxonomy" id="2601575"/>
    <lineage>
        <taxon>Bacteria</taxon>
        <taxon>Pseudomonadati</taxon>
        <taxon>Pseudomonadota</taxon>
        <taxon>Alphaproteobacteria</taxon>
        <taxon>Holosporales</taxon>
        <taxon>Holosporaceae</taxon>
        <taxon>Candidatus Cytomitobacter</taxon>
    </lineage>
</organism>
<comment type="similarity">
    <text evidence="3">Belongs to the bacterial ribosomal protein bS16 family.</text>
</comment>
<reference evidence="4 5" key="1">
    <citation type="submission" date="2019-08" db="EMBL/GenBank/DDBJ databases">
        <title>Highly reduced genomes of protist endosymbionts show evolutionary convergence.</title>
        <authorList>
            <person name="George E."/>
            <person name="Husnik F."/>
            <person name="Tashyreva D."/>
            <person name="Prokopchuk G."/>
            <person name="Horak A."/>
            <person name="Kwong W.K."/>
            <person name="Lukes J."/>
            <person name="Keeling P.J."/>
        </authorList>
    </citation>
    <scope>NUCLEOTIDE SEQUENCE [LARGE SCALE GENOMIC DNA]</scope>
    <source>
        <strain evidence="4">1605</strain>
    </source>
</reference>
<dbReference type="EMBL" id="CP043315">
    <property type="protein sequence ID" value="QEK38268.1"/>
    <property type="molecule type" value="Genomic_DNA"/>
</dbReference>
<gene>
    <name evidence="3 4" type="primary">rpsP</name>
    <name evidence="4" type="ORF">FZC35_02755</name>
</gene>
<dbReference type="Proteomes" id="UP000325155">
    <property type="component" value="Chromosome"/>
</dbReference>
<dbReference type="InterPro" id="IPR023803">
    <property type="entry name" value="Ribosomal_bS16_dom_sf"/>
</dbReference>
<keyword evidence="5" id="KW-1185">Reference proteome</keyword>
<dbReference type="InterPro" id="IPR020592">
    <property type="entry name" value="Ribosomal_bS16_CS"/>
</dbReference>
<dbReference type="PROSITE" id="PS00732">
    <property type="entry name" value="RIBOSOMAL_S16"/>
    <property type="match status" value="1"/>
</dbReference>
<evidence type="ECO:0000256" key="3">
    <source>
        <dbReference type="HAMAP-Rule" id="MF_00385"/>
    </source>
</evidence>
<protein>
    <recommendedName>
        <fullName evidence="3">Small ribosomal subunit protein bS16</fullName>
    </recommendedName>
</protein>
<dbReference type="GO" id="GO:0006412">
    <property type="term" value="P:translation"/>
    <property type="evidence" value="ECO:0007669"/>
    <property type="project" value="UniProtKB-UniRule"/>
</dbReference>
<dbReference type="Gene3D" id="3.30.1320.10">
    <property type="match status" value="1"/>
</dbReference>
<proteinExistence type="inferred from homology"/>
<dbReference type="NCBIfam" id="TIGR00002">
    <property type="entry name" value="S16"/>
    <property type="match status" value="1"/>
</dbReference>
<sequence>MMLKIRLARGGKKRNPVYFLVAAESQSPRDGKFVEKLGTYTPRLTNEQRFIFNPERVKYWISKGAQLTDRAHYLLGVQGIVEPRKFA</sequence>
<dbReference type="GO" id="GO:0015935">
    <property type="term" value="C:small ribosomal subunit"/>
    <property type="evidence" value="ECO:0007669"/>
    <property type="project" value="TreeGrafter"/>
</dbReference>
<dbReference type="KEGG" id="cip:FZC35_02755"/>